<proteinExistence type="predicted"/>
<dbReference type="RefSeq" id="WP_136531439.1">
    <property type="nucleotide sequence ID" value="NZ_STGX01000016.1"/>
</dbReference>
<keyword evidence="2" id="KW-1185">Reference proteome</keyword>
<dbReference type="Proteomes" id="UP000305792">
    <property type="component" value="Unassembled WGS sequence"/>
</dbReference>
<comment type="caution">
    <text evidence="1">The sequence shown here is derived from an EMBL/GenBank/DDBJ whole genome shotgun (WGS) entry which is preliminary data.</text>
</comment>
<evidence type="ECO:0000313" key="2">
    <source>
        <dbReference type="Proteomes" id="UP000305792"/>
    </source>
</evidence>
<organism evidence="1 2">
    <name type="scientific">Glycomyces paridis</name>
    <dbReference type="NCBI Taxonomy" id="2126555"/>
    <lineage>
        <taxon>Bacteria</taxon>
        <taxon>Bacillati</taxon>
        <taxon>Actinomycetota</taxon>
        <taxon>Actinomycetes</taxon>
        <taxon>Glycomycetales</taxon>
        <taxon>Glycomycetaceae</taxon>
        <taxon>Glycomyces</taxon>
    </lineage>
</organism>
<gene>
    <name evidence="1" type="ORF">E9998_19855</name>
</gene>
<sequence length="115" mass="12601">MSNPLSPAEMAAVRELTAWEVFEASDGNPSIRLKEGRTTEEQARALVDAIRPIIEAEALHEFADANRFPSDWIMFRRNDGSGVTVPDLLREVAAGKLRAAGWVDAPTIEESGHAE</sequence>
<protein>
    <submittedName>
        <fullName evidence="1">Uncharacterized protein</fullName>
    </submittedName>
</protein>
<dbReference type="AlphaFoldDB" id="A0A4S8P8J1"/>
<dbReference type="OrthoDB" id="9807051at2"/>
<name>A0A4S8P8J1_9ACTN</name>
<accession>A0A4S8P8J1</accession>
<evidence type="ECO:0000313" key="1">
    <source>
        <dbReference type="EMBL" id="THV25991.1"/>
    </source>
</evidence>
<reference evidence="1 2" key="1">
    <citation type="journal article" date="2018" name="Int. J. Syst. Evol. Microbiol.">
        <title>Glycomyces paridis sp. nov., isolated from the medicinal plant Paris polyphylla.</title>
        <authorList>
            <person name="Fang X.M."/>
            <person name="Bai J.L."/>
            <person name="Su J."/>
            <person name="Zhao L.L."/>
            <person name="Liu H.Y."/>
            <person name="Ma B.P."/>
            <person name="Zhang Y.Q."/>
            <person name="Yu L.Y."/>
        </authorList>
    </citation>
    <scope>NUCLEOTIDE SEQUENCE [LARGE SCALE GENOMIC DNA]</scope>
    <source>
        <strain evidence="1 2">CPCC 204357</strain>
    </source>
</reference>
<dbReference type="EMBL" id="STGX01000016">
    <property type="protein sequence ID" value="THV25991.1"/>
    <property type="molecule type" value="Genomic_DNA"/>
</dbReference>